<comment type="caution">
    <text evidence="2">The sequence shown here is derived from an EMBL/GenBank/DDBJ whole genome shotgun (WGS) entry which is preliminary data.</text>
</comment>
<sequence length="354" mass="40757">MTLTEVSFFSRKFAPFVILVVVVIFILFYSVKLIILYSELNQPKIVELNPIFKEIRPVEITDATTSATFSYSIDTVDGEPVTATDTAKVFFLPKNQAKFGYREKMYLMAKQVGIDTEVIKHRLENSINAIFEDGKRRLLVDITNFNFKYEVDIVRSPELFMQNETPDKDTAQNRAIDFLKSIDRYPDDLQKGRMNVIFFKYDKESSKTAVLEDNTDANMVEIDFYRADIDQFPIVSPSYFNSRNYVTMVVTNNDYQVVNAQVRLFEKSDGQVGLYPVIDGKTAYKRLQAGKGFIVSGSKLTTSEISIKHMFMGYYDPDTYQEYLQPVYVFLGDNNFVAYVVALTDKYLIDLSKL</sequence>
<feature type="transmembrane region" description="Helical" evidence="1">
    <location>
        <begin position="13"/>
        <end position="35"/>
    </location>
</feature>
<dbReference type="Proteomes" id="UP000230108">
    <property type="component" value="Unassembled WGS sequence"/>
</dbReference>
<name>A0A2M7QF51_9BACT</name>
<proteinExistence type="predicted"/>
<evidence type="ECO:0000313" key="2">
    <source>
        <dbReference type="EMBL" id="PIY69547.1"/>
    </source>
</evidence>
<keyword evidence="1" id="KW-0472">Membrane</keyword>
<reference evidence="3" key="1">
    <citation type="submission" date="2017-09" db="EMBL/GenBank/DDBJ databases">
        <title>Depth-based differentiation of microbial function through sediment-hosted aquifers and enrichment of novel symbionts in the deep terrestrial subsurface.</title>
        <authorList>
            <person name="Probst A.J."/>
            <person name="Ladd B."/>
            <person name="Jarett J.K."/>
            <person name="Geller-Mcgrath D.E."/>
            <person name="Sieber C.M.K."/>
            <person name="Emerson J.B."/>
            <person name="Anantharaman K."/>
            <person name="Thomas B.C."/>
            <person name="Malmstrom R."/>
            <person name="Stieglmeier M."/>
            <person name="Klingl A."/>
            <person name="Woyke T."/>
            <person name="Ryan C.M."/>
            <person name="Banfield J.F."/>
        </authorList>
    </citation>
    <scope>NUCLEOTIDE SEQUENCE [LARGE SCALE GENOMIC DNA]</scope>
</reference>
<dbReference type="AlphaFoldDB" id="A0A2M7QF51"/>
<keyword evidence="1" id="KW-0812">Transmembrane</keyword>
<organism evidence="2 3">
    <name type="scientific">Candidatus Roizmanbacteria bacterium CG_4_10_14_0_8_um_filter_39_9</name>
    <dbReference type="NCBI Taxonomy" id="1974829"/>
    <lineage>
        <taxon>Bacteria</taxon>
        <taxon>Candidatus Roizmaniibacteriota</taxon>
    </lineage>
</organism>
<protein>
    <submittedName>
        <fullName evidence="2">Uncharacterized protein</fullName>
    </submittedName>
</protein>
<gene>
    <name evidence="2" type="ORF">COY90_00115</name>
</gene>
<evidence type="ECO:0000256" key="1">
    <source>
        <dbReference type="SAM" id="Phobius"/>
    </source>
</evidence>
<evidence type="ECO:0000313" key="3">
    <source>
        <dbReference type="Proteomes" id="UP000230108"/>
    </source>
</evidence>
<keyword evidence="1" id="KW-1133">Transmembrane helix</keyword>
<accession>A0A2M7QF51</accession>
<dbReference type="EMBL" id="PFLF01000003">
    <property type="protein sequence ID" value="PIY69547.1"/>
    <property type="molecule type" value="Genomic_DNA"/>
</dbReference>